<comment type="caution">
    <text evidence="1">The sequence shown here is derived from an EMBL/GenBank/DDBJ whole genome shotgun (WGS) entry which is preliminary data.</text>
</comment>
<reference evidence="1 2" key="1">
    <citation type="journal article" date="2017" name="BMC Genomics">
        <title>Genomic analysis of methanogenic archaea reveals a shift towards energy conservation.</title>
        <authorList>
            <person name="Gilmore S.P."/>
            <person name="Henske J.K."/>
            <person name="Sexton J.A."/>
            <person name="Solomon K.V."/>
            <person name="Seppala S."/>
            <person name="Yoo J.I."/>
            <person name="Huyett L.M."/>
            <person name="Pressman A."/>
            <person name="Cogan J.Z."/>
            <person name="Kivenson V."/>
            <person name="Peng X."/>
            <person name="Tan Y."/>
            <person name="Valentine D.L."/>
            <person name="O'Malley M.A."/>
        </authorList>
    </citation>
    <scope>NUCLEOTIDE SEQUENCE [LARGE SCALE GENOMIC DNA]</scope>
    <source>
        <strain evidence="1 2">MC-15</strain>
    </source>
</reference>
<dbReference type="EMBL" id="LMVP01000146">
    <property type="protein sequence ID" value="PAV12991.1"/>
    <property type="molecule type" value="Genomic_DNA"/>
</dbReference>
<dbReference type="RefSeq" id="WP_095644182.1">
    <property type="nucleotide sequence ID" value="NZ_LMVP01000146.1"/>
</dbReference>
<evidence type="ECO:0008006" key="3">
    <source>
        <dbReference type="Google" id="ProtNLM"/>
    </source>
</evidence>
<evidence type="ECO:0000313" key="2">
    <source>
        <dbReference type="Proteomes" id="UP000218164"/>
    </source>
</evidence>
<accession>A0A2A2HU10</accession>
<dbReference type="Proteomes" id="UP000218164">
    <property type="component" value="Unassembled WGS sequence"/>
</dbReference>
<sequence>MSKHTIFLILILIIVSGAGCVTPENNNNTTPPTPPVQNGTVFTAEEVTKEQFNKTNFSEEGKFVYYKGEEKGVVKNTTIETTYLKGKVPIESLPTIIRTSDGYEEVEINYVKDNPNYPGSSQLNKIVKGAVHTNGEQPTHEEVSITFENNNYDVIGTAGPFNVPGDEEFRKEILSKGDISYLRVDMRFYYREFA</sequence>
<evidence type="ECO:0000313" key="1">
    <source>
        <dbReference type="EMBL" id="PAV12991.1"/>
    </source>
</evidence>
<organism evidence="1 2">
    <name type="scientific">Methanosarcina spelaei</name>
    <dbReference type="NCBI Taxonomy" id="1036679"/>
    <lineage>
        <taxon>Archaea</taxon>
        <taxon>Methanobacteriati</taxon>
        <taxon>Methanobacteriota</taxon>
        <taxon>Stenosarchaea group</taxon>
        <taxon>Methanomicrobia</taxon>
        <taxon>Methanosarcinales</taxon>
        <taxon>Methanosarcinaceae</taxon>
        <taxon>Methanosarcina</taxon>
    </lineage>
</organism>
<gene>
    <name evidence="1" type="ORF">ASJ81_04495</name>
</gene>
<keyword evidence="2" id="KW-1185">Reference proteome</keyword>
<dbReference type="AlphaFoldDB" id="A0A2A2HU10"/>
<name>A0A2A2HU10_9EURY</name>
<proteinExistence type="predicted"/>
<dbReference type="PROSITE" id="PS51257">
    <property type="entry name" value="PROKAR_LIPOPROTEIN"/>
    <property type="match status" value="1"/>
</dbReference>
<protein>
    <recommendedName>
        <fullName evidence="3">Lipoprotein</fullName>
    </recommendedName>
</protein>